<dbReference type="RefSeq" id="WP_022789931.1">
    <property type="nucleotide sequence ID" value="NZ_UHFX01000003.1"/>
</dbReference>
<organism evidence="1 2">
    <name type="scientific">Faecalicoccus pleomorphus</name>
    <dbReference type="NCBI Taxonomy" id="1323"/>
    <lineage>
        <taxon>Bacteria</taxon>
        <taxon>Bacillati</taxon>
        <taxon>Bacillota</taxon>
        <taxon>Erysipelotrichia</taxon>
        <taxon>Erysipelotrichales</taxon>
        <taxon>Erysipelotrichaceae</taxon>
        <taxon>Faecalicoccus</taxon>
    </lineage>
</organism>
<evidence type="ECO:0000313" key="2">
    <source>
        <dbReference type="Proteomes" id="UP000255523"/>
    </source>
</evidence>
<name>A0A380LM46_9FIRM</name>
<gene>
    <name evidence="1" type="ORF">NCTC11087_01788</name>
</gene>
<evidence type="ECO:0000313" key="1">
    <source>
        <dbReference type="EMBL" id="SUO04859.1"/>
    </source>
</evidence>
<dbReference type="GeneID" id="77462729"/>
<dbReference type="OrthoDB" id="9802211at2"/>
<proteinExistence type="predicted"/>
<dbReference type="AlphaFoldDB" id="A0A380LM46"/>
<accession>A0A380LM46</accession>
<keyword evidence="2" id="KW-1185">Reference proteome</keyword>
<sequence length="151" mass="17527">MDYTELNLLKMPDIYGNTSCNPSFPASYVLKIEMWKISYFREQSDLPDNDCDDLPCFLRRIFRLVSYFTLSNKFVSIHANSLSKTLQKHIRKLYQYDEKLDHFLVSIPLIAQLVRNLDPPTSAFIPGQKYCPLPVTNSVKHNSLSAEKLFT</sequence>
<dbReference type="EMBL" id="UHFX01000003">
    <property type="protein sequence ID" value="SUO04859.1"/>
    <property type="molecule type" value="Genomic_DNA"/>
</dbReference>
<reference evidence="1 2" key="1">
    <citation type="submission" date="2018-06" db="EMBL/GenBank/DDBJ databases">
        <authorList>
            <consortium name="Pathogen Informatics"/>
            <person name="Doyle S."/>
        </authorList>
    </citation>
    <scope>NUCLEOTIDE SEQUENCE [LARGE SCALE GENOMIC DNA]</scope>
    <source>
        <strain evidence="1 2">NCTC11087</strain>
    </source>
</reference>
<protein>
    <submittedName>
        <fullName evidence="1">Uncharacterized protein</fullName>
    </submittedName>
</protein>
<dbReference type="Proteomes" id="UP000255523">
    <property type="component" value="Unassembled WGS sequence"/>
</dbReference>